<dbReference type="EMBL" id="UZAF01019732">
    <property type="protein sequence ID" value="VDO63052.1"/>
    <property type="molecule type" value="Genomic_DNA"/>
</dbReference>
<keyword evidence="1" id="KW-0812">Transmembrane</keyword>
<feature type="transmembrane region" description="Helical" evidence="1">
    <location>
        <begin position="12"/>
        <end position="32"/>
    </location>
</feature>
<organism evidence="4">
    <name type="scientific">Haemonchus placei</name>
    <name type="common">Barber's pole worm</name>
    <dbReference type="NCBI Taxonomy" id="6290"/>
    <lineage>
        <taxon>Eukaryota</taxon>
        <taxon>Metazoa</taxon>
        <taxon>Ecdysozoa</taxon>
        <taxon>Nematoda</taxon>
        <taxon>Chromadorea</taxon>
        <taxon>Rhabditida</taxon>
        <taxon>Rhabditina</taxon>
        <taxon>Rhabditomorpha</taxon>
        <taxon>Strongyloidea</taxon>
        <taxon>Trichostrongylidae</taxon>
        <taxon>Haemonchus</taxon>
    </lineage>
</organism>
<dbReference type="WBParaSite" id="HPLM_0001705101-mRNA-1">
    <property type="protein sequence ID" value="HPLM_0001705101-mRNA-1"/>
    <property type="gene ID" value="HPLM_0001705101"/>
</dbReference>
<keyword evidence="1" id="KW-0472">Membrane</keyword>
<keyword evidence="1" id="KW-1133">Transmembrane helix</keyword>
<dbReference type="OMA" id="CIIWAHA"/>
<dbReference type="InterPro" id="IPR019424">
    <property type="entry name" value="7TM_GPCR_Srsx"/>
</dbReference>
<dbReference type="SUPFAM" id="SSF81321">
    <property type="entry name" value="Family A G protein-coupled receptor-like"/>
    <property type="match status" value="1"/>
</dbReference>
<evidence type="ECO:0000256" key="1">
    <source>
        <dbReference type="SAM" id="Phobius"/>
    </source>
</evidence>
<dbReference type="Proteomes" id="UP000268014">
    <property type="component" value="Unassembled WGS sequence"/>
</dbReference>
<dbReference type="AlphaFoldDB" id="A0A0N4WYT2"/>
<reference evidence="4" key="1">
    <citation type="submission" date="2017-02" db="UniProtKB">
        <authorList>
            <consortium name="WormBaseParasite"/>
        </authorList>
    </citation>
    <scope>IDENTIFICATION</scope>
</reference>
<feature type="transmembrane region" description="Helical" evidence="1">
    <location>
        <begin position="84"/>
        <end position="106"/>
    </location>
</feature>
<evidence type="ECO:0000313" key="4">
    <source>
        <dbReference type="WBParaSite" id="HPLM_0001705101-mRNA-1"/>
    </source>
</evidence>
<sequence length="112" mass="12789">MPSLAAEVFTTAITVTLCFVGLFGNCCIIWAHAFDRHLRHKICYIVTVIAFLHAVCLLNELYLEVRQLRFHGSSRSECFRQTCIYVFVFMAQAAMFLMLAVDHLFAVTIPLK</sequence>
<dbReference type="Gene3D" id="1.20.1070.10">
    <property type="entry name" value="Rhodopsin 7-helix transmembrane proteins"/>
    <property type="match status" value="1"/>
</dbReference>
<evidence type="ECO:0000313" key="2">
    <source>
        <dbReference type="EMBL" id="VDO63052.1"/>
    </source>
</evidence>
<dbReference type="Pfam" id="PF10320">
    <property type="entry name" value="7TM_GPCR_Srsx"/>
    <property type="match status" value="1"/>
</dbReference>
<keyword evidence="3" id="KW-1185">Reference proteome</keyword>
<evidence type="ECO:0000313" key="3">
    <source>
        <dbReference type="Proteomes" id="UP000268014"/>
    </source>
</evidence>
<accession>A0A0N4WYT2</accession>
<protein>
    <submittedName>
        <fullName evidence="4">G_PROTEIN_RECEP_F1_2 domain-containing protein</fullName>
    </submittedName>
</protein>
<feature type="transmembrane region" description="Helical" evidence="1">
    <location>
        <begin position="44"/>
        <end position="63"/>
    </location>
</feature>
<gene>
    <name evidence="2" type="ORF">HPLM_LOCUS17043</name>
</gene>
<name>A0A0N4WYT2_HAEPC</name>
<proteinExistence type="predicted"/>
<dbReference type="OrthoDB" id="5833188at2759"/>
<reference evidence="2 3" key="2">
    <citation type="submission" date="2018-11" db="EMBL/GenBank/DDBJ databases">
        <authorList>
            <consortium name="Pathogen Informatics"/>
        </authorList>
    </citation>
    <scope>NUCLEOTIDE SEQUENCE [LARGE SCALE GENOMIC DNA]</scope>
    <source>
        <strain evidence="2 3">MHpl1</strain>
    </source>
</reference>